<proteinExistence type="inferred from homology"/>
<organism evidence="6 7">
    <name type="scientific">Globisporangium ultimum (strain ATCC 200006 / CBS 805.95 / DAOM BR144)</name>
    <name type="common">Pythium ultimum</name>
    <dbReference type="NCBI Taxonomy" id="431595"/>
    <lineage>
        <taxon>Eukaryota</taxon>
        <taxon>Sar</taxon>
        <taxon>Stramenopiles</taxon>
        <taxon>Oomycota</taxon>
        <taxon>Peronosporomycetes</taxon>
        <taxon>Pythiales</taxon>
        <taxon>Pythiaceae</taxon>
        <taxon>Globisporangium</taxon>
    </lineage>
</organism>
<dbReference type="EnsemblProtists" id="PYU1_T004886">
    <property type="protein sequence ID" value="PYU1_T004886"/>
    <property type="gene ID" value="PYU1_G004875"/>
</dbReference>
<dbReference type="OMA" id="WAEKWNH"/>
<evidence type="ECO:0000256" key="4">
    <source>
        <dbReference type="ARBA" id="ARBA00023239"/>
    </source>
</evidence>
<dbReference type="NCBIfam" id="NF002018">
    <property type="entry name" value="PRK00823.1-3"/>
    <property type="match status" value="1"/>
</dbReference>
<dbReference type="InterPro" id="IPR036428">
    <property type="entry name" value="PCD_sf"/>
</dbReference>
<dbReference type="EMBL" id="GL376564">
    <property type="status" value="NOT_ANNOTATED_CDS"/>
    <property type="molecule type" value="Genomic_DNA"/>
</dbReference>
<accession>K3WIU4</accession>
<comment type="catalytic activity">
    <reaction evidence="1">
        <text>(4aS,6R)-4a-hydroxy-L-erythro-5,6,7,8-tetrahydrobiopterin = (6R)-L-erythro-6,7-dihydrobiopterin + H2O</text>
        <dbReference type="Rhea" id="RHEA:11920"/>
        <dbReference type="ChEBI" id="CHEBI:15377"/>
        <dbReference type="ChEBI" id="CHEBI:15642"/>
        <dbReference type="ChEBI" id="CHEBI:43120"/>
        <dbReference type="EC" id="4.2.1.96"/>
    </reaction>
</comment>
<dbReference type="PANTHER" id="PTHR12599:SF0">
    <property type="entry name" value="PTERIN-4-ALPHA-CARBINOLAMINE DEHYDRATASE"/>
    <property type="match status" value="1"/>
</dbReference>
<dbReference type="InParanoid" id="K3WIU4"/>
<dbReference type="SUPFAM" id="SSF55248">
    <property type="entry name" value="PCD-like"/>
    <property type="match status" value="1"/>
</dbReference>
<dbReference type="PANTHER" id="PTHR12599">
    <property type="entry name" value="PTERIN-4-ALPHA-CARBINOLAMINE DEHYDRATASE"/>
    <property type="match status" value="1"/>
</dbReference>
<dbReference type="eggNOG" id="KOG4073">
    <property type="taxonomic scope" value="Eukaryota"/>
</dbReference>
<dbReference type="CDD" id="cd00914">
    <property type="entry name" value="PCD_DCoH_subfamily_b"/>
    <property type="match status" value="1"/>
</dbReference>
<keyword evidence="7" id="KW-1185">Reference proteome</keyword>
<protein>
    <recommendedName>
        <fullName evidence="3">4a-hydroxytetrahydrobiopterin dehydratase</fullName>
        <ecNumber evidence="3">4.2.1.96</ecNumber>
    </recommendedName>
    <alternativeName>
        <fullName evidence="5">4-alpha-hydroxy-tetrahydropterin dehydratase</fullName>
    </alternativeName>
</protein>
<evidence type="ECO:0000313" key="6">
    <source>
        <dbReference type="EnsemblProtists" id="PYU1_T004886"/>
    </source>
</evidence>
<keyword evidence="4" id="KW-0456">Lyase</keyword>
<dbReference type="HOGENOM" id="CLU_081974_3_0_1"/>
<evidence type="ECO:0000256" key="1">
    <source>
        <dbReference type="ARBA" id="ARBA00001554"/>
    </source>
</evidence>
<name>K3WIU4_GLOUD</name>
<sequence>MLRQLQKHVLSTGAHVAAARSTTSRAFSAVSDFPTRLSEQERPKALEQITSAWQPVPNRDAIQRTFQFKDFEEAWKFMSKTAELAEEMNHHPEWFNVYNRVEVTLSTHDCGGLSKNDIDMAVAMNKFAESS</sequence>
<dbReference type="STRING" id="431595.K3WIU4"/>
<dbReference type="Proteomes" id="UP000019132">
    <property type="component" value="Unassembled WGS sequence"/>
</dbReference>
<dbReference type="GO" id="GO:0006729">
    <property type="term" value="P:tetrahydrobiopterin biosynthetic process"/>
    <property type="evidence" value="ECO:0007669"/>
    <property type="project" value="InterPro"/>
</dbReference>
<dbReference type="InterPro" id="IPR001533">
    <property type="entry name" value="Pterin_deHydtase"/>
</dbReference>
<reference evidence="7" key="1">
    <citation type="journal article" date="2010" name="Genome Biol.">
        <title>Genome sequence of the necrotrophic plant pathogen Pythium ultimum reveals original pathogenicity mechanisms and effector repertoire.</title>
        <authorList>
            <person name="Levesque C.A."/>
            <person name="Brouwer H."/>
            <person name="Cano L."/>
            <person name="Hamilton J.P."/>
            <person name="Holt C."/>
            <person name="Huitema E."/>
            <person name="Raffaele S."/>
            <person name="Robideau G.P."/>
            <person name="Thines M."/>
            <person name="Win J."/>
            <person name="Zerillo M.M."/>
            <person name="Beakes G.W."/>
            <person name="Boore J.L."/>
            <person name="Busam D."/>
            <person name="Dumas B."/>
            <person name="Ferriera S."/>
            <person name="Fuerstenberg S.I."/>
            <person name="Gachon C.M."/>
            <person name="Gaulin E."/>
            <person name="Govers F."/>
            <person name="Grenville-Briggs L."/>
            <person name="Horner N."/>
            <person name="Hostetler J."/>
            <person name="Jiang R.H."/>
            <person name="Johnson J."/>
            <person name="Krajaejun T."/>
            <person name="Lin H."/>
            <person name="Meijer H.J."/>
            <person name="Moore B."/>
            <person name="Morris P."/>
            <person name="Phuntmart V."/>
            <person name="Puiu D."/>
            <person name="Shetty J."/>
            <person name="Stajich J.E."/>
            <person name="Tripathy S."/>
            <person name="Wawra S."/>
            <person name="van West P."/>
            <person name="Whitty B.R."/>
            <person name="Coutinho P.M."/>
            <person name="Henrissat B."/>
            <person name="Martin F."/>
            <person name="Thomas P.D."/>
            <person name="Tyler B.M."/>
            <person name="De Vries R.P."/>
            <person name="Kamoun S."/>
            <person name="Yandell M."/>
            <person name="Tisserat N."/>
            <person name="Buell C.R."/>
        </authorList>
    </citation>
    <scope>NUCLEOTIDE SEQUENCE</scope>
    <source>
        <strain evidence="7">DAOM:BR144</strain>
    </source>
</reference>
<evidence type="ECO:0000256" key="5">
    <source>
        <dbReference type="ARBA" id="ARBA00030497"/>
    </source>
</evidence>
<dbReference type="AlphaFoldDB" id="K3WIU4"/>
<dbReference type="HAMAP" id="MF_00434">
    <property type="entry name" value="Pterin_4_alpha"/>
    <property type="match status" value="1"/>
</dbReference>
<dbReference type="Gene3D" id="3.30.1360.20">
    <property type="entry name" value="Transcriptional coactivator/pterin dehydratase"/>
    <property type="match status" value="1"/>
</dbReference>
<comment type="similarity">
    <text evidence="2">Belongs to the pterin-4-alpha-carbinolamine dehydratase family.</text>
</comment>
<dbReference type="VEuPathDB" id="FungiDB:PYU1_G004875"/>
<dbReference type="EC" id="4.2.1.96" evidence="3"/>
<reference evidence="6" key="3">
    <citation type="submission" date="2015-02" db="UniProtKB">
        <authorList>
            <consortium name="EnsemblProtists"/>
        </authorList>
    </citation>
    <scope>IDENTIFICATION</scope>
    <source>
        <strain evidence="6">DAOM BR144</strain>
    </source>
</reference>
<evidence type="ECO:0000313" key="7">
    <source>
        <dbReference type="Proteomes" id="UP000019132"/>
    </source>
</evidence>
<dbReference type="GO" id="GO:0008124">
    <property type="term" value="F:4-alpha-hydroxytetrahydrobiopterin dehydratase activity"/>
    <property type="evidence" value="ECO:0007669"/>
    <property type="project" value="UniProtKB-EC"/>
</dbReference>
<evidence type="ECO:0000256" key="3">
    <source>
        <dbReference type="ARBA" id="ARBA00013252"/>
    </source>
</evidence>
<reference evidence="7" key="2">
    <citation type="submission" date="2010-04" db="EMBL/GenBank/DDBJ databases">
        <authorList>
            <person name="Buell R."/>
            <person name="Hamilton J."/>
            <person name="Hostetler J."/>
        </authorList>
    </citation>
    <scope>NUCLEOTIDE SEQUENCE [LARGE SCALE GENOMIC DNA]</scope>
    <source>
        <strain evidence="7">DAOM:BR144</strain>
    </source>
</reference>
<evidence type="ECO:0000256" key="2">
    <source>
        <dbReference type="ARBA" id="ARBA00006472"/>
    </source>
</evidence>
<dbReference type="Pfam" id="PF01329">
    <property type="entry name" value="Pterin_4a"/>
    <property type="match status" value="1"/>
</dbReference>